<dbReference type="InterPro" id="IPR001362">
    <property type="entry name" value="Glyco_hydro_32"/>
</dbReference>
<evidence type="ECO:0000256" key="4">
    <source>
        <dbReference type="ARBA" id="ARBA00023295"/>
    </source>
</evidence>
<dbReference type="RefSeq" id="WP_020433797.1">
    <property type="nucleotide sequence ID" value="NZ_AGBD01001766.1"/>
</dbReference>
<proteinExistence type="inferred from homology"/>
<dbReference type="HOGENOM" id="CLU_042071_0_0_9"/>
<comment type="similarity">
    <text evidence="1">Belongs to the glycosyl hydrolase 32 family.</text>
</comment>
<dbReference type="PATRIC" id="fig|1073571.4.peg.2765"/>
<sequence length="474" mass="54539">MKQGSRQRFYMHEEERKNMPGIDTCGDFMPFYHEGVYHLYYLHKYCIYEVATKDFVSYGEPRLAVVCGSPEEQDWHIGTGSVVERDGVFHFYYTGFNENNRDTEGKHEQVLMRAISDDLIQWRKDPAFFVPPYTERYGGLHWRDPQVFWNDQAGEYWMAVTTTEKDGPMNRSGCTHIMRSADLEQWKHGEMIYAPRSYATHECHDIFQMGGWWYMVFSNYTRWWETRYRMAKSPEGPWFIPPYDDMFDGRGFYAAKTVSNGTNRYLVGWQAIRSNMDDMSPYQWGGSTLVHELVQHPDGTLGVQLIPAIQDSFRQELPQAPAAHLGVWDSDTAAITGKEPYGFGWTELGRMAGDCLIEASVQWSSDTQACGIMLHTSGAGLEKWCQVRLEPQRNRLIFDRSNKFDGHHLFVEERYLPLDGSSGADIKIVASGNIIIIYVNNTALATRAYNYEPGSFGLFVEHGEAAFSNVKISE</sequence>
<dbReference type="Gene3D" id="2.60.120.560">
    <property type="entry name" value="Exo-inulinase, domain 1"/>
    <property type="match status" value="1"/>
</dbReference>
<dbReference type="EC" id="3.2.1.26" evidence="2"/>
<name>A0A0E4CW78_9BACL</name>
<dbReference type="Gene3D" id="2.115.10.20">
    <property type="entry name" value="Glycosyl hydrolase domain, family 43"/>
    <property type="match status" value="1"/>
</dbReference>
<dbReference type="SUPFAM" id="SSF75005">
    <property type="entry name" value="Arabinanase/levansucrase/invertase"/>
    <property type="match status" value="1"/>
</dbReference>
<evidence type="ECO:0000313" key="7">
    <source>
        <dbReference type="Proteomes" id="UP000033163"/>
    </source>
</evidence>
<dbReference type="CDD" id="cd08995">
    <property type="entry name" value="GH32_EcAec43-like"/>
    <property type="match status" value="1"/>
</dbReference>
<keyword evidence="3" id="KW-0378">Hydrolase</keyword>
<organism evidence="6 7">
    <name type="scientific">Paenibacillus riograndensis SBR5</name>
    <dbReference type="NCBI Taxonomy" id="1073571"/>
    <lineage>
        <taxon>Bacteria</taxon>
        <taxon>Bacillati</taxon>
        <taxon>Bacillota</taxon>
        <taxon>Bacilli</taxon>
        <taxon>Bacillales</taxon>
        <taxon>Paenibacillaceae</taxon>
        <taxon>Paenibacillus</taxon>
        <taxon>Paenibacillus sonchi group</taxon>
    </lineage>
</organism>
<dbReference type="InterPro" id="IPR051214">
    <property type="entry name" value="GH32_Enzymes"/>
</dbReference>
<dbReference type="PANTHER" id="PTHR43101:SF1">
    <property type="entry name" value="BETA-FRUCTOSIDASE"/>
    <property type="match status" value="1"/>
</dbReference>
<dbReference type="EMBL" id="LN831776">
    <property type="protein sequence ID" value="CQR54999.1"/>
    <property type="molecule type" value="Genomic_DNA"/>
</dbReference>
<gene>
    <name evidence="6" type="ORF">PRIO_2595</name>
</gene>
<accession>A0A0E4CW78</accession>
<dbReference type="KEGG" id="pri:PRIO_2595"/>
<reference evidence="7" key="1">
    <citation type="submission" date="2015-03" db="EMBL/GenBank/DDBJ databases">
        <authorList>
            <person name="Wibberg D."/>
        </authorList>
    </citation>
    <scope>NUCLEOTIDE SEQUENCE [LARGE SCALE GENOMIC DNA]</scope>
</reference>
<dbReference type="GO" id="GO:0005975">
    <property type="term" value="P:carbohydrate metabolic process"/>
    <property type="evidence" value="ECO:0007669"/>
    <property type="project" value="InterPro"/>
</dbReference>
<dbReference type="SMART" id="SM00640">
    <property type="entry name" value="Glyco_32"/>
    <property type="match status" value="1"/>
</dbReference>
<dbReference type="InterPro" id="IPR013148">
    <property type="entry name" value="Glyco_hydro_32_N"/>
</dbReference>
<feature type="domain" description="Glycosyl hydrolase family 32 N-terminal" evidence="5">
    <location>
        <begin position="30"/>
        <end position="293"/>
    </location>
</feature>
<dbReference type="PANTHER" id="PTHR43101">
    <property type="entry name" value="BETA-FRUCTOSIDASE"/>
    <property type="match status" value="1"/>
</dbReference>
<evidence type="ECO:0000256" key="1">
    <source>
        <dbReference type="ARBA" id="ARBA00009902"/>
    </source>
</evidence>
<evidence type="ECO:0000256" key="2">
    <source>
        <dbReference type="ARBA" id="ARBA00012758"/>
    </source>
</evidence>
<evidence type="ECO:0000313" key="6">
    <source>
        <dbReference type="EMBL" id="CQR54999.1"/>
    </source>
</evidence>
<evidence type="ECO:0000259" key="5">
    <source>
        <dbReference type="Pfam" id="PF00251"/>
    </source>
</evidence>
<dbReference type="GO" id="GO:0004564">
    <property type="term" value="F:beta-fructofuranosidase activity"/>
    <property type="evidence" value="ECO:0007669"/>
    <property type="project" value="UniProtKB-EC"/>
</dbReference>
<protein>
    <recommendedName>
        <fullName evidence="2">beta-fructofuranosidase</fullName>
        <ecNumber evidence="2">3.2.1.26</ecNumber>
    </recommendedName>
</protein>
<dbReference type="InterPro" id="IPR023296">
    <property type="entry name" value="Glyco_hydro_beta-prop_sf"/>
</dbReference>
<dbReference type="AlphaFoldDB" id="A0A0E4CW78"/>
<evidence type="ECO:0000256" key="3">
    <source>
        <dbReference type="ARBA" id="ARBA00022801"/>
    </source>
</evidence>
<dbReference type="Pfam" id="PF00251">
    <property type="entry name" value="Glyco_hydro_32N"/>
    <property type="match status" value="1"/>
</dbReference>
<keyword evidence="4" id="KW-0326">Glycosidase</keyword>
<dbReference type="Proteomes" id="UP000033163">
    <property type="component" value="Chromosome I"/>
</dbReference>